<reference evidence="1 2" key="1">
    <citation type="journal article" date="2013" name="BMC Genomics">
        <title>Reconstruction of the lipid metabolism for the microalga Monoraphidium neglectum from its genome sequence reveals characteristics suitable for biofuel production.</title>
        <authorList>
            <person name="Bogen C."/>
            <person name="Al-Dilaimi A."/>
            <person name="Albersmeier A."/>
            <person name="Wichmann J."/>
            <person name="Grundmann M."/>
            <person name="Rupp O."/>
            <person name="Lauersen K.J."/>
            <person name="Blifernez-Klassen O."/>
            <person name="Kalinowski J."/>
            <person name="Goesmann A."/>
            <person name="Mussgnug J.H."/>
            <person name="Kruse O."/>
        </authorList>
    </citation>
    <scope>NUCLEOTIDE SEQUENCE [LARGE SCALE GENOMIC DNA]</scope>
    <source>
        <strain evidence="1 2">SAG 48.87</strain>
    </source>
</reference>
<gene>
    <name evidence="1" type="ORF">MNEG_3499</name>
</gene>
<accession>A0A0D2K1J0</accession>
<dbReference type="InterPro" id="IPR029069">
    <property type="entry name" value="HotDog_dom_sf"/>
</dbReference>
<dbReference type="SUPFAM" id="SSF54637">
    <property type="entry name" value="Thioesterase/thiol ester dehydrase-isomerase"/>
    <property type="match status" value="1"/>
</dbReference>
<proteinExistence type="predicted"/>
<dbReference type="Proteomes" id="UP000054498">
    <property type="component" value="Unassembled WGS sequence"/>
</dbReference>
<sequence>MSDVAERKRWELLKSQGHKVNPCNSTLHPAVEAGMQPDGAELSAVQEAYTPQSTCWGCGPSADGGLGLRSYRIKNGLEARIVIPPHYTAFPGIVSGGVLSTIMDCHGNWTAAIALMDRGGLSQPPLTLTASILVSYKEPAPPGVPLVVRSSVVEIKEGSQPGIGKSSVEVDVSILQAAPEGGGAERLLVSSTGIFKKLGALRAL</sequence>
<dbReference type="RefSeq" id="XP_013903487.1">
    <property type="nucleotide sequence ID" value="XM_014048033.1"/>
</dbReference>
<name>A0A0D2K1J0_9CHLO</name>
<evidence type="ECO:0000313" key="1">
    <source>
        <dbReference type="EMBL" id="KIZ04468.1"/>
    </source>
</evidence>
<keyword evidence="2" id="KW-1185">Reference proteome</keyword>
<dbReference type="KEGG" id="mng:MNEG_3499"/>
<protein>
    <submittedName>
        <fullName evidence="1">Thioesterase superfamily protein</fullName>
    </submittedName>
</protein>
<dbReference type="AlphaFoldDB" id="A0A0D2K1J0"/>
<dbReference type="EMBL" id="KK100660">
    <property type="protein sequence ID" value="KIZ04468.1"/>
    <property type="molecule type" value="Genomic_DNA"/>
</dbReference>
<evidence type="ECO:0000313" key="2">
    <source>
        <dbReference type="Proteomes" id="UP000054498"/>
    </source>
</evidence>
<dbReference type="OrthoDB" id="506431at2759"/>
<organism evidence="1 2">
    <name type="scientific">Monoraphidium neglectum</name>
    <dbReference type="NCBI Taxonomy" id="145388"/>
    <lineage>
        <taxon>Eukaryota</taxon>
        <taxon>Viridiplantae</taxon>
        <taxon>Chlorophyta</taxon>
        <taxon>core chlorophytes</taxon>
        <taxon>Chlorophyceae</taxon>
        <taxon>CS clade</taxon>
        <taxon>Sphaeropleales</taxon>
        <taxon>Selenastraceae</taxon>
        <taxon>Monoraphidium</taxon>
    </lineage>
</organism>
<dbReference type="CDD" id="cd03443">
    <property type="entry name" value="PaaI_thioesterase"/>
    <property type="match status" value="1"/>
</dbReference>
<dbReference type="GeneID" id="25736377"/>
<dbReference type="Gene3D" id="3.10.129.10">
    <property type="entry name" value="Hotdog Thioesterase"/>
    <property type="match status" value="1"/>
</dbReference>